<evidence type="ECO:0008006" key="2">
    <source>
        <dbReference type="Google" id="ProtNLM"/>
    </source>
</evidence>
<proteinExistence type="predicted"/>
<name>X0SKL5_9ZZZZ</name>
<dbReference type="AlphaFoldDB" id="X0SKL5"/>
<dbReference type="GO" id="GO:0005975">
    <property type="term" value="P:carbohydrate metabolic process"/>
    <property type="evidence" value="ECO:0007669"/>
    <property type="project" value="InterPro"/>
</dbReference>
<dbReference type="GO" id="GO:0009025">
    <property type="term" value="F:tagatose-bisphosphate aldolase activity"/>
    <property type="evidence" value="ECO:0007669"/>
    <property type="project" value="TreeGrafter"/>
</dbReference>
<dbReference type="InterPro" id="IPR000771">
    <property type="entry name" value="FBA_II"/>
</dbReference>
<organism evidence="1">
    <name type="scientific">marine sediment metagenome</name>
    <dbReference type="NCBI Taxonomy" id="412755"/>
    <lineage>
        <taxon>unclassified sequences</taxon>
        <taxon>metagenomes</taxon>
        <taxon>ecological metagenomes</taxon>
    </lineage>
</organism>
<dbReference type="InterPro" id="IPR013785">
    <property type="entry name" value="Aldolase_TIM"/>
</dbReference>
<dbReference type="NCBIfam" id="TIGR00167">
    <property type="entry name" value="cbbA"/>
    <property type="match status" value="1"/>
</dbReference>
<dbReference type="PANTHER" id="PTHR30304">
    <property type="entry name" value="D-TAGATOSE-1,6-BISPHOSPHATE ALDOLASE"/>
    <property type="match status" value="1"/>
</dbReference>
<reference evidence="1" key="1">
    <citation type="journal article" date="2014" name="Front. Microbiol.">
        <title>High frequency of phylogenetically diverse reductive dehalogenase-homologous genes in deep subseafloor sedimentary metagenomes.</title>
        <authorList>
            <person name="Kawai M."/>
            <person name="Futagami T."/>
            <person name="Toyoda A."/>
            <person name="Takaki Y."/>
            <person name="Nishi S."/>
            <person name="Hori S."/>
            <person name="Arai W."/>
            <person name="Tsubouchi T."/>
            <person name="Morono Y."/>
            <person name="Uchiyama I."/>
            <person name="Ito T."/>
            <person name="Fujiyama A."/>
            <person name="Inagaki F."/>
            <person name="Takami H."/>
        </authorList>
    </citation>
    <scope>NUCLEOTIDE SEQUENCE</scope>
    <source>
        <strain evidence="1">Expedition CK06-06</strain>
    </source>
</reference>
<sequence>MTIVNLKEVLKDTEKKKYAVGCFNVVNYDSAKGILLAAEKMRSPVILGIAEVQLKDVCFESIMNILKFECKKVDVPVAIHLDHGLHRDVIEKAISLGCSSVMYDGSTLPLEENIRETKKIIELARSKGVSIEAEVGEMTTEEKDSRKLEQNAMPATYTDVNKAKKFVEQTDIDALAVSFGTVHGILPTKPALDLLLLNELNKQISVPLVMHGGSGLDSSDYEQVIDCGIRKINYFSYGYQSVAKKVASYIQKNNVLYDEISYFTIKTFTEVFSKIMTQIKSAGKV</sequence>
<dbReference type="InterPro" id="IPR050246">
    <property type="entry name" value="Class_II_FBP_aldolase"/>
</dbReference>
<protein>
    <recommendedName>
        <fullName evidence="2">Fructose-bisphosphate aldolase</fullName>
    </recommendedName>
</protein>
<dbReference type="GO" id="GO:0005829">
    <property type="term" value="C:cytosol"/>
    <property type="evidence" value="ECO:0007669"/>
    <property type="project" value="TreeGrafter"/>
</dbReference>
<dbReference type="PIRSF" id="PIRSF001359">
    <property type="entry name" value="F_bP_aldolase_II"/>
    <property type="match status" value="1"/>
</dbReference>
<dbReference type="PANTHER" id="PTHR30304:SF0">
    <property type="entry name" value="D-TAGATOSE-1,6-BISPHOSPHATE ALDOLASE SUBUNIT GATY-RELATED"/>
    <property type="match status" value="1"/>
</dbReference>
<dbReference type="Gene3D" id="3.20.20.70">
    <property type="entry name" value="Aldolase class I"/>
    <property type="match status" value="1"/>
</dbReference>
<comment type="caution">
    <text evidence="1">The sequence shown here is derived from an EMBL/GenBank/DDBJ whole genome shotgun (WGS) entry which is preliminary data.</text>
</comment>
<gene>
    <name evidence="1" type="ORF">S01H1_10963</name>
</gene>
<dbReference type="Pfam" id="PF01116">
    <property type="entry name" value="F_bP_aldolase"/>
    <property type="match status" value="1"/>
</dbReference>
<accession>X0SKL5</accession>
<dbReference type="EMBL" id="BARS01005586">
    <property type="protein sequence ID" value="GAF75681.1"/>
    <property type="molecule type" value="Genomic_DNA"/>
</dbReference>
<dbReference type="SUPFAM" id="SSF51569">
    <property type="entry name" value="Aldolase"/>
    <property type="match status" value="1"/>
</dbReference>
<evidence type="ECO:0000313" key="1">
    <source>
        <dbReference type="EMBL" id="GAF75681.1"/>
    </source>
</evidence>
<dbReference type="GO" id="GO:0008270">
    <property type="term" value="F:zinc ion binding"/>
    <property type="evidence" value="ECO:0007669"/>
    <property type="project" value="InterPro"/>
</dbReference>